<reference evidence="2" key="1">
    <citation type="submission" date="2006-10" db="EMBL/GenBank/DDBJ databases">
        <authorList>
            <person name="Heidelberg J."/>
            <person name="Sebastian Y."/>
        </authorList>
    </citation>
    <scope>NUCLEOTIDE SEQUENCE [LARGE SCALE GENOMIC DNA]</scope>
    <source>
        <strain evidence="2">EX25</strain>
    </source>
</reference>
<dbReference type="Proteomes" id="UP000242664">
    <property type="component" value="Unassembled WGS sequence"/>
</dbReference>
<protein>
    <submittedName>
        <fullName evidence="1">Uncharacterized protein</fullName>
    </submittedName>
</protein>
<proteinExistence type="predicted"/>
<organism evidence="1 2">
    <name type="scientific">Vibrio antiquarius (strain Ex25)</name>
    <dbReference type="NCBI Taxonomy" id="150340"/>
    <lineage>
        <taxon>Bacteria</taxon>
        <taxon>Pseudomonadati</taxon>
        <taxon>Pseudomonadota</taxon>
        <taxon>Gammaproteobacteria</taxon>
        <taxon>Vibrionales</taxon>
        <taxon>Vibrionaceae</taxon>
        <taxon>Vibrio</taxon>
        <taxon>Vibrio diabolicus subgroup</taxon>
    </lineage>
</organism>
<accession>A0ABM9WZ89</accession>
<keyword evidence="2" id="KW-1185">Reference proteome</keyword>
<sequence>MRGLGYQLETLDIDYRLIETAYAQRIVRKLLNCKNHYHHRG</sequence>
<evidence type="ECO:0000313" key="1">
    <source>
        <dbReference type="EMBL" id="EDN58669.1"/>
    </source>
</evidence>
<gene>
    <name evidence="1" type="ORF">VEx25_A1097</name>
</gene>
<name>A0ABM9WZ89_VIBAE</name>
<evidence type="ECO:0000313" key="2">
    <source>
        <dbReference type="Proteomes" id="UP000242664"/>
    </source>
</evidence>
<dbReference type="EMBL" id="DS267809">
    <property type="protein sequence ID" value="EDN58669.1"/>
    <property type="molecule type" value="Genomic_DNA"/>
</dbReference>